<dbReference type="GO" id="GO:0009432">
    <property type="term" value="P:SOS response"/>
    <property type="evidence" value="ECO:0007669"/>
    <property type="project" value="UniProtKB-UniRule"/>
</dbReference>
<dbReference type="Gene3D" id="3.40.50.300">
    <property type="entry name" value="P-loop containing nucleotide triphosphate hydrolases"/>
    <property type="match status" value="3"/>
</dbReference>
<dbReference type="PROSITE" id="PS50151">
    <property type="entry name" value="UVR"/>
    <property type="match status" value="1"/>
</dbReference>
<dbReference type="InterPro" id="IPR036876">
    <property type="entry name" value="UVR_dom_sf"/>
</dbReference>
<organism evidence="20 21">
    <name type="scientific">Saccharothrix violaceirubra</name>
    <dbReference type="NCBI Taxonomy" id="413306"/>
    <lineage>
        <taxon>Bacteria</taxon>
        <taxon>Bacillati</taxon>
        <taxon>Actinomycetota</taxon>
        <taxon>Actinomycetes</taxon>
        <taxon>Pseudonocardiales</taxon>
        <taxon>Pseudonocardiaceae</taxon>
        <taxon>Saccharothrix</taxon>
    </lineage>
</organism>
<dbReference type="Gene3D" id="4.10.860.10">
    <property type="entry name" value="UVR domain"/>
    <property type="match status" value="1"/>
</dbReference>
<feature type="domain" description="Helicase C-terminal" evidence="19">
    <location>
        <begin position="493"/>
        <end position="659"/>
    </location>
</feature>
<dbReference type="InterPro" id="IPR024759">
    <property type="entry name" value="UvrB_YAD/RRR_dom"/>
</dbReference>
<feature type="short sequence motif" description="Beta-hairpin" evidence="13">
    <location>
        <begin position="155"/>
        <end position="178"/>
    </location>
</feature>
<comment type="subcellular location">
    <subcellularLocation>
        <location evidence="1 13 14">Cytoplasm</location>
    </subcellularLocation>
</comment>
<dbReference type="InterPro" id="IPR027417">
    <property type="entry name" value="P-loop_NTPase"/>
</dbReference>
<dbReference type="GO" id="GO:0009380">
    <property type="term" value="C:excinuclease repair complex"/>
    <property type="evidence" value="ECO:0007669"/>
    <property type="project" value="InterPro"/>
</dbReference>
<evidence type="ECO:0000259" key="19">
    <source>
        <dbReference type="PROSITE" id="PS51194"/>
    </source>
</evidence>
<evidence type="ECO:0000256" key="2">
    <source>
        <dbReference type="ARBA" id="ARBA00008533"/>
    </source>
</evidence>
<evidence type="ECO:0000256" key="3">
    <source>
        <dbReference type="ARBA" id="ARBA00022490"/>
    </source>
</evidence>
<dbReference type="CDD" id="cd17916">
    <property type="entry name" value="DEXHc_UvrB"/>
    <property type="match status" value="1"/>
</dbReference>
<keyword evidence="15" id="KW-0175">Coiled coil</keyword>
<comment type="function">
    <text evidence="13">The UvrABC repair system catalyzes the recognition and processing of DNA lesions. A damage recognition complex composed of 2 UvrA and 2 UvrB subunits scans DNA for abnormalities. Upon binding of the UvrA(2)B(2) complex to a putative damaged site, the DNA wraps around one UvrB monomer. DNA wrap is dependent on ATP binding by UvrB and probably causes local melting of the DNA helix, facilitating insertion of UvrB beta-hairpin between the DNA strands. Then UvrB probes one DNA strand for the presence of a lesion. If a lesion is found the UvrA subunits dissociate and the UvrB-DNA preincision complex is formed. This complex is subsequently bound by UvrC and the second UvrB is released. If no lesion is found, the DNA wraps around the other UvrB subunit that will check the other stand for damage.</text>
</comment>
<dbReference type="SUPFAM" id="SSF46600">
    <property type="entry name" value="C-terminal UvrC-binding domain of UvrB"/>
    <property type="match status" value="1"/>
</dbReference>
<keyword evidence="7 13" id="KW-0067">ATP-binding</keyword>
<dbReference type="InterPro" id="IPR001650">
    <property type="entry name" value="Helicase_C-like"/>
</dbReference>
<protein>
    <recommendedName>
        <fullName evidence="12 13">UvrABC system protein B</fullName>
        <shortName evidence="13">Protein UvrB</shortName>
    </recommendedName>
    <alternativeName>
        <fullName evidence="13">Excinuclease ABC subunit B</fullName>
    </alternativeName>
</protein>
<dbReference type="Pfam" id="PF04851">
    <property type="entry name" value="ResIII"/>
    <property type="match status" value="1"/>
</dbReference>
<comment type="subunit">
    <text evidence="11 13 14">Forms a heterotetramer with UvrA during the search for lesions. Interacts with UvrC in an incision complex.</text>
</comment>
<evidence type="ECO:0000256" key="7">
    <source>
        <dbReference type="ARBA" id="ARBA00022840"/>
    </source>
</evidence>
<evidence type="ECO:0000256" key="16">
    <source>
        <dbReference type="SAM" id="MobiDB-lite"/>
    </source>
</evidence>
<evidence type="ECO:0000256" key="1">
    <source>
        <dbReference type="ARBA" id="ARBA00004496"/>
    </source>
</evidence>
<evidence type="ECO:0000256" key="11">
    <source>
        <dbReference type="ARBA" id="ARBA00026033"/>
    </source>
</evidence>
<dbReference type="FunFam" id="4.10.860.10:FF:000009">
    <property type="entry name" value="UvrABC system protein B"/>
    <property type="match status" value="1"/>
</dbReference>
<keyword evidence="4 13" id="KW-0547">Nucleotide-binding</keyword>
<keyword evidence="10 13" id="KW-0742">SOS response</keyword>
<dbReference type="CDD" id="cd18790">
    <property type="entry name" value="SF2_C_UvrB"/>
    <property type="match status" value="1"/>
</dbReference>
<dbReference type="InterPro" id="IPR006935">
    <property type="entry name" value="Helicase/UvrB_N"/>
</dbReference>
<dbReference type="InterPro" id="IPR041471">
    <property type="entry name" value="UvrB_inter"/>
</dbReference>
<dbReference type="GO" id="GO:0005524">
    <property type="term" value="F:ATP binding"/>
    <property type="evidence" value="ECO:0007669"/>
    <property type="project" value="UniProtKB-UniRule"/>
</dbReference>
<dbReference type="Pfam" id="PF17757">
    <property type="entry name" value="UvrB_inter"/>
    <property type="match status" value="1"/>
</dbReference>
<evidence type="ECO:0000256" key="12">
    <source>
        <dbReference type="ARBA" id="ARBA00029504"/>
    </source>
</evidence>
<dbReference type="NCBIfam" id="TIGR00631">
    <property type="entry name" value="uvrb"/>
    <property type="match status" value="1"/>
</dbReference>
<keyword evidence="9 13" id="KW-0234">DNA repair</keyword>
<sequence>MVHQLRLLRRELRQLLRLLRLQLLTGGDRKLSDPRRTVVPVAFPTEIPVKAHSSHRPVGDIPRTDGRFRVVSEYQPAGDQPAAIAELEKRVRAGERDVVLLGATGTGKSATTAWLVEKVQRPTLVMAPNKTLAAQLANELKEFFPDNAVEYFVSYYDYYQPEAYIPQTDTYIEKDSSINEDVERLRHSATMSLLTRRDVIVVASVSCIYGLGTPQSYLDRSIHLEVGGEIDRDTFLRALVDVQYARNDIAFNRGTFRVRGDTVEIIPAYEELAVRVEFFGDEIDKLYYLHPLTGDVVREVEELRIFPATHYVAGPDRMEKAIRGIEAELADQLALMERQGKLLEAQRLRMRTAYDIEMMRQVGFCSGIENYSRHIDDRAAGTAPATLIDYFPDDFLLVIDESHVTVPQIGGMFEGDASRKRNLVEHGFRLPSALDNRPLTWEEFADRIGQTVYLSATPGPYEMGQAGGEFVEQVIRPTGLVDPEVVVKPTEGQIDDLVHEIRVRAERDERVLVTTLTKKMAEDLTDYLLELGIRVRYLHSEVDTLRRVELLRQLRLGEFDVLIGINLLREGLDLPEVSLVAILDADKEGFLRSATSLIQTIGRAARNVSGEVHMYADRITDSMRHAIEETNRRREKQVAYNTERGLDPQPLRKKITDILEQVYAEAEDAIEPGGSGRNASRGKKPAGEPGGRSSGVLVDRDTSRMARSELADLVQQLTDQMMNAARELQFELAARLRDEIQDLKKELRGMDAAGVK</sequence>
<comment type="domain">
    <text evidence="13">The beta-hairpin motif is involved in DNA binding.</text>
</comment>
<keyword evidence="3 13" id="KW-0963">Cytoplasm</keyword>
<dbReference type="EMBL" id="JACHJS010000001">
    <property type="protein sequence ID" value="MBB4964314.1"/>
    <property type="molecule type" value="Genomic_DNA"/>
</dbReference>
<comment type="caution">
    <text evidence="20">The sequence shown here is derived from an EMBL/GenBank/DDBJ whole genome shotgun (WGS) entry which is preliminary data.</text>
</comment>
<dbReference type="InterPro" id="IPR014001">
    <property type="entry name" value="Helicase_ATP-bd"/>
</dbReference>
<dbReference type="InterPro" id="IPR004807">
    <property type="entry name" value="UvrB"/>
</dbReference>
<dbReference type="InterPro" id="IPR001943">
    <property type="entry name" value="UVR_dom"/>
</dbReference>
<feature type="domain" description="Helicase ATP-binding" evidence="18">
    <location>
        <begin position="89"/>
        <end position="224"/>
    </location>
</feature>
<dbReference type="NCBIfam" id="NF003673">
    <property type="entry name" value="PRK05298.1"/>
    <property type="match status" value="1"/>
</dbReference>
<dbReference type="HAMAP" id="MF_00204">
    <property type="entry name" value="UvrB"/>
    <property type="match status" value="1"/>
</dbReference>
<dbReference type="SMART" id="SM00490">
    <property type="entry name" value="HELICc"/>
    <property type="match status" value="1"/>
</dbReference>
<evidence type="ECO:0000313" key="20">
    <source>
        <dbReference type="EMBL" id="MBB4964314.1"/>
    </source>
</evidence>
<dbReference type="GO" id="GO:0009381">
    <property type="term" value="F:excinuclease ABC activity"/>
    <property type="evidence" value="ECO:0007669"/>
    <property type="project" value="UniProtKB-UniRule"/>
</dbReference>
<feature type="coiled-coil region" evidence="15">
    <location>
        <begin position="707"/>
        <end position="753"/>
    </location>
</feature>
<evidence type="ECO:0000259" key="18">
    <source>
        <dbReference type="PROSITE" id="PS51192"/>
    </source>
</evidence>
<name>A0A7W7T0G8_9PSEU</name>
<dbReference type="FunFam" id="3.40.50.300:FF:000477">
    <property type="entry name" value="UvrABC system protein B"/>
    <property type="match status" value="1"/>
</dbReference>
<feature type="region of interest" description="Disordered" evidence="16">
    <location>
        <begin position="667"/>
        <end position="702"/>
    </location>
</feature>
<dbReference type="SMART" id="SM00487">
    <property type="entry name" value="DEXDc"/>
    <property type="match status" value="1"/>
</dbReference>
<dbReference type="Pfam" id="PF12344">
    <property type="entry name" value="UvrB"/>
    <property type="match status" value="1"/>
</dbReference>
<evidence type="ECO:0000256" key="14">
    <source>
        <dbReference type="RuleBase" id="RU003587"/>
    </source>
</evidence>
<evidence type="ECO:0000313" key="21">
    <source>
        <dbReference type="Proteomes" id="UP000542674"/>
    </source>
</evidence>
<evidence type="ECO:0000256" key="9">
    <source>
        <dbReference type="ARBA" id="ARBA00023204"/>
    </source>
</evidence>
<evidence type="ECO:0000256" key="10">
    <source>
        <dbReference type="ARBA" id="ARBA00023236"/>
    </source>
</evidence>
<comment type="similarity">
    <text evidence="2 13 14">Belongs to the UvrB family.</text>
</comment>
<dbReference type="GO" id="GO:0003677">
    <property type="term" value="F:DNA binding"/>
    <property type="evidence" value="ECO:0007669"/>
    <property type="project" value="UniProtKB-UniRule"/>
</dbReference>
<evidence type="ECO:0000256" key="15">
    <source>
        <dbReference type="SAM" id="Coils"/>
    </source>
</evidence>
<dbReference type="GO" id="GO:0005737">
    <property type="term" value="C:cytoplasm"/>
    <property type="evidence" value="ECO:0007669"/>
    <property type="project" value="UniProtKB-SubCell"/>
</dbReference>
<evidence type="ECO:0000256" key="4">
    <source>
        <dbReference type="ARBA" id="ARBA00022741"/>
    </source>
</evidence>
<keyword evidence="6 13" id="KW-0228">DNA excision</keyword>
<dbReference type="SUPFAM" id="SSF52540">
    <property type="entry name" value="P-loop containing nucleoside triphosphate hydrolases"/>
    <property type="match status" value="2"/>
</dbReference>
<keyword evidence="8 13" id="KW-0267">Excision nuclease</keyword>
<dbReference type="AlphaFoldDB" id="A0A7W7T0G8"/>
<evidence type="ECO:0000256" key="6">
    <source>
        <dbReference type="ARBA" id="ARBA00022769"/>
    </source>
</evidence>
<proteinExistence type="inferred from homology"/>
<reference evidence="20 21" key="1">
    <citation type="submission" date="2020-08" db="EMBL/GenBank/DDBJ databases">
        <title>Sequencing the genomes of 1000 actinobacteria strains.</title>
        <authorList>
            <person name="Klenk H.-P."/>
        </authorList>
    </citation>
    <scope>NUCLEOTIDE SEQUENCE [LARGE SCALE GENOMIC DNA]</scope>
    <source>
        <strain evidence="20 21">DSM 45084</strain>
    </source>
</reference>
<dbReference type="PANTHER" id="PTHR24029">
    <property type="entry name" value="UVRABC SYSTEM PROTEIN B"/>
    <property type="match status" value="1"/>
</dbReference>
<dbReference type="PROSITE" id="PS51192">
    <property type="entry name" value="HELICASE_ATP_BIND_1"/>
    <property type="match status" value="1"/>
</dbReference>
<evidence type="ECO:0000259" key="17">
    <source>
        <dbReference type="PROSITE" id="PS50151"/>
    </source>
</evidence>
<evidence type="ECO:0000256" key="13">
    <source>
        <dbReference type="HAMAP-Rule" id="MF_00204"/>
    </source>
</evidence>
<feature type="domain" description="UVR" evidence="17">
    <location>
        <begin position="711"/>
        <end position="746"/>
    </location>
</feature>
<dbReference type="GO" id="GO:0016887">
    <property type="term" value="F:ATP hydrolysis activity"/>
    <property type="evidence" value="ECO:0007669"/>
    <property type="project" value="InterPro"/>
</dbReference>
<keyword evidence="5 13" id="KW-0227">DNA damage</keyword>
<gene>
    <name evidence="13" type="primary">uvrB</name>
    <name evidence="20" type="ORF">F4559_001673</name>
</gene>
<dbReference type="GO" id="GO:0006289">
    <property type="term" value="P:nucleotide-excision repair"/>
    <property type="evidence" value="ECO:0007669"/>
    <property type="project" value="UniProtKB-UniRule"/>
</dbReference>
<evidence type="ECO:0000256" key="5">
    <source>
        <dbReference type="ARBA" id="ARBA00022763"/>
    </source>
</evidence>
<dbReference type="Proteomes" id="UP000542674">
    <property type="component" value="Unassembled WGS sequence"/>
</dbReference>
<evidence type="ECO:0000256" key="8">
    <source>
        <dbReference type="ARBA" id="ARBA00022881"/>
    </source>
</evidence>
<dbReference type="Pfam" id="PF00271">
    <property type="entry name" value="Helicase_C"/>
    <property type="match status" value="1"/>
</dbReference>
<dbReference type="PROSITE" id="PS51194">
    <property type="entry name" value="HELICASE_CTER"/>
    <property type="match status" value="1"/>
</dbReference>
<keyword evidence="21" id="KW-1185">Reference proteome</keyword>
<dbReference type="PANTHER" id="PTHR24029:SF0">
    <property type="entry name" value="UVRABC SYSTEM PROTEIN B"/>
    <property type="match status" value="1"/>
</dbReference>
<dbReference type="Pfam" id="PF02151">
    <property type="entry name" value="UVR"/>
    <property type="match status" value="1"/>
</dbReference>
<accession>A0A7W7T0G8</accession>
<feature type="binding site" evidence="13">
    <location>
        <begin position="102"/>
        <end position="109"/>
    </location>
    <ligand>
        <name>ATP</name>
        <dbReference type="ChEBI" id="CHEBI:30616"/>
    </ligand>
</feature>